<keyword evidence="8" id="KW-0807">Transducer</keyword>
<dbReference type="InterPro" id="IPR051384">
    <property type="entry name" value="Mth_GPCR"/>
</dbReference>
<dbReference type="Gene3D" id="2.170.180.11">
    <property type="entry name" value="Methuselah ectodomain, domain 2"/>
    <property type="match status" value="1"/>
</dbReference>
<proteinExistence type="inferred from homology"/>
<keyword evidence="4 10" id="KW-0732">Signal</keyword>
<feature type="transmembrane region" description="Helical" evidence="9">
    <location>
        <begin position="200"/>
        <end position="222"/>
    </location>
</feature>
<feature type="transmembrane region" description="Helical" evidence="9">
    <location>
        <begin position="234"/>
        <end position="256"/>
    </location>
</feature>
<dbReference type="Proteomes" id="UP000494106">
    <property type="component" value="Unassembled WGS sequence"/>
</dbReference>
<dbReference type="AlphaFoldDB" id="A0A8S1BGE7"/>
<evidence type="ECO:0000256" key="9">
    <source>
        <dbReference type="SAM" id="Phobius"/>
    </source>
</evidence>
<name>A0A8S1BGE7_ARCPL</name>
<dbReference type="InterPro" id="IPR023311">
    <property type="entry name" value="Methusela_ecto_dom_2"/>
</dbReference>
<dbReference type="Gene3D" id="1.20.1070.10">
    <property type="entry name" value="Rhodopsin 7-helix transmembrane proteins"/>
    <property type="match status" value="1"/>
</dbReference>
<accession>A0A8S1BGE7</accession>
<keyword evidence="12" id="KW-1185">Reference proteome</keyword>
<evidence type="ECO:0000256" key="6">
    <source>
        <dbReference type="ARBA" id="ARBA00023040"/>
    </source>
</evidence>
<keyword evidence="3 9" id="KW-0812">Transmembrane</keyword>
<dbReference type="OrthoDB" id="6134459at2759"/>
<dbReference type="GO" id="GO:0005886">
    <property type="term" value="C:plasma membrane"/>
    <property type="evidence" value="ECO:0007669"/>
    <property type="project" value="TreeGrafter"/>
</dbReference>
<evidence type="ECO:0000313" key="11">
    <source>
        <dbReference type="EMBL" id="CAB3261687.1"/>
    </source>
</evidence>
<sequence>MLSSTAYLLLVSIATKVKSDEVSEAKWSDLQNSNIKIPITEYCKNKTCLVKCCPDGRVMSSSGIGPTCVHLRVNYTAFNKYIQDHSSREVKFIQNEIFSDTNKTITLMDSEIYISKDGSLKSQSYNRKSLEYCVDFYYEGDKSSSMLVFRIIPDPFDQHANRQEFYVAAAILILSLLTLFMTLMYAVLPRLQHLTGMMFTTSLISLLVGFVIKLITLIYTTLDITLGDTASLTVYYFLLSCCCWLSLTPYDLWFTLRHSRRPARFGRVRRRPHREALLKMIWACSYGWGVPALLTLYKTINDKQTQYNNVSYKPLFENHEYGMHEAVI</sequence>
<evidence type="ECO:0000256" key="2">
    <source>
        <dbReference type="ARBA" id="ARBA00008979"/>
    </source>
</evidence>
<evidence type="ECO:0000313" key="12">
    <source>
        <dbReference type="Proteomes" id="UP000494106"/>
    </source>
</evidence>
<evidence type="ECO:0000256" key="5">
    <source>
        <dbReference type="ARBA" id="ARBA00022989"/>
    </source>
</evidence>
<feature type="chain" id="PRO_5035905955" evidence="10">
    <location>
        <begin position="20"/>
        <end position="328"/>
    </location>
</feature>
<dbReference type="EMBL" id="CADEBC010000858">
    <property type="protein sequence ID" value="CAB3261687.1"/>
    <property type="molecule type" value="Genomic_DNA"/>
</dbReference>
<protein>
    <submittedName>
        <fullName evidence="11">Uncharacterized protein</fullName>
    </submittedName>
</protein>
<feature type="transmembrane region" description="Helical" evidence="9">
    <location>
        <begin position="277"/>
        <end position="297"/>
    </location>
</feature>
<dbReference type="PANTHER" id="PTHR47154:SF2">
    <property type="entry name" value="G-PROTEIN COUPLED RECEPTOR MTH-RELATED"/>
    <property type="match status" value="1"/>
</dbReference>
<keyword evidence="7" id="KW-0675">Receptor</keyword>
<keyword evidence="6" id="KW-0297">G-protein coupled receptor</keyword>
<dbReference type="PANTHER" id="PTHR47154">
    <property type="entry name" value="G-PROTEIN COUPLED RECEPTOR MTH-RELATED"/>
    <property type="match status" value="1"/>
</dbReference>
<comment type="caution">
    <text evidence="11">The sequence shown here is derived from an EMBL/GenBank/DDBJ whole genome shotgun (WGS) entry which is preliminary data.</text>
</comment>
<comment type="subcellular location">
    <subcellularLocation>
        <location evidence="1">Endomembrane system</location>
        <topology evidence="1">Multi-pass membrane protein</topology>
    </subcellularLocation>
</comment>
<dbReference type="SUPFAM" id="SSF63877">
    <property type="entry name" value="Methuselah ectodomain"/>
    <property type="match status" value="1"/>
</dbReference>
<comment type="similarity">
    <text evidence="2">Belongs to the G-protein coupled receptor 2 family. Mth subfamily.</text>
</comment>
<dbReference type="GO" id="GO:0008528">
    <property type="term" value="F:G protein-coupled peptide receptor activity"/>
    <property type="evidence" value="ECO:0007669"/>
    <property type="project" value="TreeGrafter"/>
</dbReference>
<feature type="transmembrane region" description="Helical" evidence="9">
    <location>
        <begin position="165"/>
        <end position="188"/>
    </location>
</feature>
<evidence type="ECO:0000256" key="4">
    <source>
        <dbReference type="ARBA" id="ARBA00022729"/>
    </source>
</evidence>
<evidence type="ECO:0000256" key="8">
    <source>
        <dbReference type="ARBA" id="ARBA00023224"/>
    </source>
</evidence>
<dbReference type="GO" id="GO:0012505">
    <property type="term" value="C:endomembrane system"/>
    <property type="evidence" value="ECO:0007669"/>
    <property type="project" value="UniProtKB-SubCell"/>
</dbReference>
<keyword evidence="5 9" id="KW-1133">Transmembrane helix</keyword>
<dbReference type="InterPro" id="IPR036272">
    <property type="entry name" value="Methuselah_N_sf"/>
</dbReference>
<feature type="signal peptide" evidence="10">
    <location>
        <begin position="1"/>
        <end position="19"/>
    </location>
</feature>
<evidence type="ECO:0000256" key="10">
    <source>
        <dbReference type="SAM" id="SignalP"/>
    </source>
</evidence>
<reference evidence="11 12" key="1">
    <citation type="submission" date="2020-04" db="EMBL/GenBank/DDBJ databases">
        <authorList>
            <person name="Wallbank WR R."/>
            <person name="Pardo Diaz C."/>
            <person name="Kozak K."/>
            <person name="Martin S."/>
            <person name="Jiggins C."/>
            <person name="Moest M."/>
            <person name="Warren A I."/>
            <person name="Byers J.R.P. K."/>
            <person name="Montejo-Kovacevich G."/>
            <person name="Yen C E."/>
        </authorList>
    </citation>
    <scope>NUCLEOTIDE SEQUENCE [LARGE SCALE GENOMIC DNA]</scope>
</reference>
<evidence type="ECO:0000256" key="1">
    <source>
        <dbReference type="ARBA" id="ARBA00004127"/>
    </source>
</evidence>
<evidence type="ECO:0000256" key="7">
    <source>
        <dbReference type="ARBA" id="ARBA00023170"/>
    </source>
</evidence>
<organism evidence="11 12">
    <name type="scientific">Arctia plantaginis</name>
    <name type="common">Wood tiger moth</name>
    <name type="synonym">Phalaena plantaginis</name>
    <dbReference type="NCBI Taxonomy" id="874455"/>
    <lineage>
        <taxon>Eukaryota</taxon>
        <taxon>Metazoa</taxon>
        <taxon>Ecdysozoa</taxon>
        <taxon>Arthropoda</taxon>
        <taxon>Hexapoda</taxon>
        <taxon>Insecta</taxon>
        <taxon>Pterygota</taxon>
        <taxon>Neoptera</taxon>
        <taxon>Endopterygota</taxon>
        <taxon>Lepidoptera</taxon>
        <taxon>Glossata</taxon>
        <taxon>Ditrysia</taxon>
        <taxon>Noctuoidea</taxon>
        <taxon>Erebidae</taxon>
        <taxon>Arctiinae</taxon>
        <taxon>Arctia</taxon>
    </lineage>
</organism>
<keyword evidence="9" id="KW-0472">Membrane</keyword>
<evidence type="ECO:0000256" key="3">
    <source>
        <dbReference type="ARBA" id="ARBA00022692"/>
    </source>
</evidence>
<gene>
    <name evidence="11" type="ORF">APLA_LOCUS18083</name>
</gene>